<sequence>SLLNGGYSLLSSCIKTESNENYLPLSKSNDTSLKRQRKEQVSALKYSSDGSNDSYATELINRHDQQTQVDECQIKRLFECFHCEIIFKDFAMYCTHKQLHYSPDNPFRCAQCGEQKANKYDFFVHVAQQAHELT</sequence>
<dbReference type="InterPro" id="IPR013087">
    <property type="entry name" value="Znf_C2H2_type"/>
</dbReference>
<dbReference type="EMBL" id="CAJNOR010021199">
    <property type="protein sequence ID" value="CAF1691134.1"/>
    <property type="molecule type" value="Genomic_DNA"/>
</dbReference>
<keyword evidence="3" id="KW-1185">Reference proteome</keyword>
<evidence type="ECO:0000259" key="1">
    <source>
        <dbReference type="PROSITE" id="PS00028"/>
    </source>
</evidence>
<name>A0A816HU39_ADIRI</name>
<dbReference type="SMART" id="SM00355">
    <property type="entry name" value="ZnF_C2H2"/>
    <property type="match status" value="2"/>
</dbReference>
<dbReference type="Proteomes" id="UP000663828">
    <property type="component" value="Unassembled WGS sequence"/>
</dbReference>
<dbReference type="AlphaFoldDB" id="A0A816HU39"/>
<feature type="domain" description="C2H2-type" evidence="1">
    <location>
        <begin position="80"/>
        <end position="100"/>
    </location>
</feature>
<dbReference type="PROSITE" id="PS00028">
    <property type="entry name" value="ZINC_FINGER_C2H2_1"/>
    <property type="match status" value="1"/>
</dbReference>
<dbReference type="SUPFAM" id="SSF57667">
    <property type="entry name" value="beta-beta-alpha zinc fingers"/>
    <property type="match status" value="1"/>
</dbReference>
<proteinExistence type="predicted"/>
<protein>
    <recommendedName>
        <fullName evidence="1">C2H2-type domain-containing protein</fullName>
    </recommendedName>
</protein>
<evidence type="ECO:0000313" key="2">
    <source>
        <dbReference type="EMBL" id="CAF1691134.1"/>
    </source>
</evidence>
<reference evidence="2" key="1">
    <citation type="submission" date="2021-02" db="EMBL/GenBank/DDBJ databases">
        <authorList>
            <person name="Nowell W R."/>
        </authorList>
    </citation>
    <scope>NUCLEOTIDE SEQUENCE</scope>
</reference>
<dbReference type="InterPro" id="IPR036236">
    <property type="entry name" value="Znf_C2H2_sf"/>
</dbReference>
<comment type="caution">
    <text evidence="2">The sequence shown here is derived from an EMBL/GenBank/DDBJ whole genome shotgun (WGS) entry which is preliminary data.</text>
</comment>
<accession>A0A816HU39</accession>
<organism evidence="2 3">
    <name type="scientific">Adineta ricciae</name>
    <name type="common">Rotifer</name>
    <dbReference type="NCBI Taxonomy" id="249248"/>
    <lineage>
        <taxon>Eukaryota</taxon>
        <taxon>Metazoa</taxon>
        <taxon>Spiralia</taxon>
        <taxon>Gnathifera</taxon>
        <taxon>Rotifera</taxon>
        <taxon>Eurotatoria</taxon>
        <taxon>Bdelloidea</taxon>
        <taxon>Adinetida</taxon>
        <taxon>Adinetidae</taxon>
        <taxon>Adineta</taxon>
    </lineage>
</organism>
<gene>
    <name evidence="2" type="ORF">XAT740_LOCUS64054</name>
</gene>
<evidence type="ECO:0000313" key="3">
    <source>
        <dbReference type="Proteomes" id="UP000663828"/>
    </source>
</evidence>
<feature type="non-terminal residue" evidence="2">
    <location>
        <position position="1"/>
    </location>
</feature>